<accession>A0AAP0L8B5</accession>
<dbReference type="GO" id="GO:0010268">
    <property type="term" value="P:brassinosteroid homeostasis"/>
    <property type="evidence" value="ECO:0007669"/>
    <property type="project" value="TreeGrafter"/>
</dbReference>
<dbReference type="InterPro" id="IPR001128">
    <property type="entry name" value="Cyt_P450"/>
</dbReference>
<dbReference type="AlphaFoldDB" id="A0AAP0L8B5"/>
<name>A0AAP0L8B5_9MAGN</name>
<dbReference type="SUPFAM" id="SSF48264">
    <property type="entry name" value="Cytochrome P450"/>
    <property type="match status" value="1"/>
</dbReference>
<dbReference type="PRINTS" id="PR00463">
    <property type="entry name" value="EP450I"/>
</dbReference>
<dbReference type="Pfam" id="PF00067">
    <property type="entry name" value="p450"/>
    <property type="match status" value="1"/>
</dbReference>
<comment type="caution">
    <text evidence="6">The sequence shown here is derived from an EMBL/GenBank/DDBJ whole genome shotgun (WGS) entry which is preliminary data.</text>
</comment>
<feature type="binding site" description="axial binding residue" evidence="3">
    <location>
        <position position="278"/>
    </location>
    <ligand>
        <name>heme</name>
        <dbReference type="ChEBI" id="CHEBI:30413"/>
    </ligand>
    <ligandPart>
        <name>Fe</name>
        <dbReference type="ChEBI" id="CHEBI:18248"/>
    </ligandPart>
</feature>
<evidence type="ECO:0000313" key="7">
    <source>
        <dbReference type="Proteomes" id="UP001420932"/>
    </source>
</evidence>
<gene>
    <name evidence="6" type="ORF">Syun_005106</name>
</gene>
<dbReference type="GO" id="GO:0004497">
    <property type="term" value="F:monooxygenase activity"/>
    <property type="evidence" value="ECO:0007669"/>
    <property type="project" value="UniProtKB-KW"/>
</dbReference>
<evidence type="ECO:0000256" key="3">
    <source>
        <dbReference type="PIRSR" id="PIRSR602401-1"/>
    </source>
</evidence>
<keyword evidence="7" id="KW-1185">Reference proteome</keyword>
<keyword evidence="5" id="KW-0175">Coiled coil</keyword>
<keyword evidence="3 4" id="KW-0349">Heme</keyword>
<feature type="coiled-coil region" evidence="5">
    <location>
        <begin position="155"/>
        <end position="182"/>
    </location>
</feature>
<dbReference type="GO" id="GO:0020037">
    <property type="term" value="F:heme binding"/>
    <property type="evidence" value="ECO:0007669"/>
    <property type="project" value="InterPro"/>
</dbReference>
<dbReference type="GO" id="GO:0016125">
    <property type="term" value="P:sterol metabolic process"/>
    <property type="evidence" value="ECO:0007669"/>
    <property type="project" value="TreeGrafter"/>
</dbReference>
<keyword evidence="1 3" id="KW-0479">Metal-binding</keyword>
<evidence type="ECO:0000256" key="4">
    <source>
        <dbReference type="RuleBase" id="RU000461"/>
    </source>
</evidence>
<dbReference type="EMBL" id="JBBNAF010000002">
    <property type="protein sequence ID" value="KAK9164204.1"/>
    <property type="molecule type" value="Genomic_DNA"/>
</dbReference>
<comment type="cofactor">
    <cofactor evidence="3">
        <name>heme</name>
        <dbReference type="ChEBI" id="CHEBI:30413"/>
    </cofactor>
</comment>
<dbReference type="InterPro" id="IPR017972">
    <property type="entry name" value="Cyt_P450_CS"/>
</dbReference>
<dbReference type="GO" id="GO:0016705">
    <property type="term" value="F:oxidoreductase activity, acting on paired donors, with incorporation or reduction of molecular oxygen"/>
    <property type="evidence" value="ECO:0007669"/>
    <property type="project" value="InterPro"/>
</dbReference>
<dbReference type="GO" id="GO:0005506">
    <property type="term" value="F:iron ion binding"/>
    <property type="evidence" value="ECO:0007669"/>
    <property type="project" value="InterPro"/>
</dbReference>
<evidence type="ECO:0000313" key="6">
    <source>
        <dbReference type="EMBL" id="KAK9164204.1"/>
    </source>
</evidence>
<proteinExistence type="inferred from homology"/>
<dbReference type="InterPro" id="IPR002401">
    <property type="entry name" value="Cyt_P450_E_grp-I"/>
</dbReference>
<protein>
    <recommendedName>
        <fullName evidence="8">Cytochrome P450</fullName>
    </recommendedName>
</protein>
<dbReference type="Gene3D" id="1.10.630.10">
    <property type="entry name" value="Cytochrome P450"/>
    <property type="match status" value="1"/>
</dbReference>
<evidence type="ECO:0008006" key="8">
    <source>
        <dbReference type="Google" id="ProtNLM"/>
    </source>
</evidence>
<dbReference type="PRINTS" id="PR00385">
    <property type="entry name" value="P450"/>
</dbReference>
<organism evidence="6 7">
    <name type="scientific">Stephania yunnanensis</name>
    <dbReference type="NCBI Taxonomy" id="152371"/>
    <lineage>
        <taxon>Eukaryota</taxon>
        <taxon>Viridiplantae</taxon>
        <taxon>Streptophyta</taxon>
        <taxon>Embryophyta</taxon>
        <taxon>Tracheophyta</taxon>
        <taxon>Spermatophyta</taxon>
        <taxon>Magnoliopsida</taxon>
        <taxon>Ranunculales</taxon>
        <taxon>Menispermaceae</taxon>
        <taxon>Menispermoideae</taxon>
        <taxon>Cissampelideae</taxon>
        <taxon>Stephania</taxon>
    </lineage>
</organism>
<keyword evidence="4" id="KW-0503">Monooxygenase</keyword>
<dbReference type="PROSITE" id="PS00086">
    <property type="entry name" value="CYTOCHROME_P450"/>
    <property type="match status" value="1"/>
</dbReference>
<dbReference type="GO" id="GO:0016132">
    <property type="term" value="P:brassinosteroid biosynthetic process"/>
    <property type="evidence" value="ECO:0007669"/>
    <property type="project" value="TreeGrafter"/>
</dbReference>
<reference evidence="6 7" key="1">
    <citation type="submission" date="2024-01" db="EMBL/GenBank/DDBJ databases">
        <title>Genome assemblies of Stephania.</title>
        <authorList>
            <person name="Yang L."/>
        </authorList>
    </citation>
    <scope>NUCLEOTIDE SEQUENCE [LARGE SCALE GENOMIC DNA]</scope>
    <source>
        <strain evidence="6">YNDBR</strain>
        <tissue evidence="6">Leaf</tissue>
    </source>
</reference>
<dbReference type="PANTHER" id="PTHR24286">
    <property type="entry name" value="CYTOCHROME P450 26"/>
    <property type="match status" value="1"/>
</dbReference>
<evidence type="ECO:0000256" key="1">
    <source>
        <dbReference type="ARBA" id="ARBA00022723"/>
    </source>
</evidence>
<comment type="similarity">
    <text evidence="4">Belongs to the cytochrome P450 family.</text>
</comment>
<dbReference type="InterPro" id="IPR036396">
    <property type="entry name" value="Cyt_P450_sf"/>
</dbReference>
<dbReference type="GO" id="GO:0044550">
    <property type="term" value="P:secondary metabolite biosynthetic process"/>
    <property type="evidence" value="ECO:0007669"/>
    <property type="project" value="UniProtKB-ARBA"/>
</dbReference>
<evidence type="ECO:0000256" key="5">
    <source>
        <dbReference type="SAM" id="Coils"/>
    </source>
</evidence>
<dbReference type="Proteomes" id="UP001420932">
    <property type="component" value="Unassembled WGS sequence"/>
</dbReference>
<evidence type="ECO:0000256" key="2">
    <source>
        <dbReference type="ARBA" id="ARBA00023004"/>
    </source>
</evidence>
<dbReference type="PANTHER" id="PTHR24286:SF189">
    <property type="entry name" value="CYTOCHROME P450, FAMILY 722, SUBFAMILY A, POLYPEPTIDE 1"/>
    <property type="match status" value="1"/>
</dbReference>
<keyword evidence="4" id="KW-0560">Oxidoreductase</keyword>
<sequence>MSIRHFDELTKKALHSWEKRGTVVVLEEAQKITFNAMCKMLMSLEEPNELEMLRKDVAQVFQAMLAFPINLPWTTFHKGLKARKRIENTLAKIINERRRVIEYSNEHDLLQFLLSGEQSSDGPLLPSLTNKQIHDNILTLIIAGQETTANAITWMVKYLDENQDVQETLRDEQLKIKETSRASSLTVDDLNKMSYASKVVKESLRMASIVPWFPRVALEDCELEDFKIRKGWIINIDAKAMHLDPSVYQDPTRFHPPRFHELSKPYSFLAFGTGVRTCLGMNLAKYMMLAFLHRLITTYRWESMDSDLTLEKRALFSRLKSGCPVRVVRCQTSSTN</sequence>
<keyword evidence="2 3" id="KW-0408">Iron</keyword>